<evidence type="ECO:0000313" key="2">
    <source>
        <dbReference type="EMBL" id="AGP76796.1"/>
    </source>
</evidence>
<dbReference type="InterPro" id="IPR029058">
    <property type="entry name" value="AB_hydrolase_fold"/>
</dbReference>
<dbReference type="InterPro" id="IPR051044">
    <property type="entry name" value="MAG_DAG_Lipase"/>
</dbReference>
<reference evidence="2 3" key="1">
    <citation type="journal article" date="2013" name="Genome Biol. Evol.">
        <title>Genomic Diversity of "Deep Ecotype" Alteromonas macleodii Isolates: Evidence for Pan-Mediterranean Clonal Frames.</title>
        <authorList>
            <person name="Lopez-Perez M."/>
            <person name="Gonzaga A."/>
            <person name="Rodriguez-Valera F."/>
        </authorList>
    </citation>
    <scope>NUCLEOTIDE SEQUENCE [LARGE SCALE GENOMIC DNA]</scope>
    <source>
        <strain evidence="3">'English Channel 615'</strain>
    </source>
</reference>
<dbReference type="Pfam" id="PF12146">
    <property type="entry name" value="Hydrolase_4"/>
    <property type="match status" value="1"/>
</dbReference>
<dbReference type="KEGG" id="amh:I633_02430"/>
<gene>
    <name evidence="2" type="ORF">I633_02430</name>
</gene>
<organism evidence="2 3">
    <name type="scientific">Alteromonas mediterranea 615</name>
    <dbReference type="NCBI Taxonomy" id="1300253"/>
    <lineage>
        <taxon>Bacteria</taxon>
        <taxon>Pseudomonadati</taxon>
        <taxon>Pseudomonadota</taxon>
        <taxon>Gammaproteobacteria</taxon>
        <taxon>Alteromonadales</taxon>
        <taxon>Alteromonadaceae</taxon>
        <taxon>Alteromonas/Salinimonas group</taxon>
        <taxon>Alteromonas</taxon>
    </lineage>
</organism>
<sequence length="331" mass="37462">MRIDSKRVFMNWAFTSENNLASTFATDINPFWQHSVTQGHFVGKDNITVRYSHCIPKSPRATIVICSGRIESYLKYKEFIYDLYQNGFAVFILDHRGQGLSDRMTSDPQHGYVAHFDDYVDDFVTFVETIVKPKQQGPLLLVCHSMGGAIGALTLLRMPKLFSKAVFASPMFGIKPSLPNWLANGLIRTGLAVNRMKKADSGYFFGQTPYIAFPFALNKLTHSKTRYALFRELYDEEQDIQLGGVTTEWLAAAHQAMNKIENSAGAITTPTLVLSADDDAIIDNKRQRLVAQRMPNATLEIVPRAYHELFTESDDIRERSLTRILDFLTES</sequence>
<dbReference type="Gene3D" id="3.40.50.1820">
    <property type="entry name" value="alpha/beta hydrolase"/>
    <property type="match status" value="1"/>
</dbReference>
<accession>S5ADG4</accession>
<dbReference type="EMBL" id="CP004846">
    <property type="protein sequence ID" value="AGP76796.1"/>
    <property type="molecule type" value="Genomic_DNA"/>
</dbReference>
<dbReference type="SUPFAM" id="SSF53474">
    <property type="entry name" value="alpha/beta-Hydrolases"/>
    <property type="match status" value="1"/>
</dbReference>
<dbReference type="BioCyc" id="AMAC1300253:G12YX-370-MONOMER"/>
<dbReference type="InterPro" id="IPR022742">
    <property type="entry name" value="Hydrolase_4"/>
</dbReference>
<dbReference type="HOGENOM" id="CLU_026209_10_1_6"/>
<dbReference type="Proteomes" id="UP000014909">
    <property type="component" value="Chromosome"/>
</dbReference>
<protein>
    <submittedName>
        <fullName evidence="2">Lysophospholipase L2</fullName>
    </submittedName>
</protein>
<name>S5ADG4_9ALTE</name>
<dbReference type="PANTHER" id="PTHR11614">
    <property type="entry name" value="PHOSPHOLIPASE-RELATED"/>
    <property type="match status" value="1"/>
</dbReference>
<evidence type="ECO:0000259" key="1">
    <source>
        <dbReference type="Pfam" id="PF12146"/>
    </source>
</evidence>
<dbReference type="PATRIC" id="fig|1300253.3.peg.497"/>
<proteinExistence type="predicted"/>
<dbReference type="AlphaFoldDB" id="S5ADG4"/>
<feature type="domain" description="Serine aminopeptidase S33" evidence="1">
    <location>
        <begin position="58"/>
        <end position="314"/>
    </location>
</feature>
<evidence type="ECO:0000313" key="3">
    <source>
        <dbReference type="Proteomes" id="UP000014909"/>
    </source>
</evidence>